<accession>A0ABD0U333</accession>
<dbReference type="EMBL" id="JANQDX010000018">
    <property type="protein sequence ID" value="KAL0906245.1"/>
    <property type="molecule type" value="Genomic_DNA"/>
</dbReference>
<feature type="compositionally biased region" description="Polar residues" evidence="1">
    <location>
        <begin position="33"/>
        <end position="43"/>
    </location>
</feature>
<proteinExistence type="predicted"/>
<dbReference type="AlphaFoldDB" id="A0ABD0U333"/>
<evidence type="ECO:0000313" key="2">
    <source>
        <dbReference type="EMBL" id="KAL0906245.1"/>
    </source>
</evidence>
<protein>
    <submittedName>
        <fullName evidence="2">Uncharacterized protein</fullName>
    </submittedName>
</protein>
<feature type="region of interest" description="Disordered" evidence="1">
    <location>
        <begin position="192"/>
        <end position="211"/>
    </location>
</feature>
<comment type="caution">
    <text evidence="2">The sequence shown here is derived from an EMBL/GenBank/DDBJ whole genome shotgun (WGS) entry which is preliminary data.</text>
</comment>
<sequence>MAGSLAALSTQYATRKTAVEEPPFQQPEDKELSNSSSPDLMNSNADEIFSEASRLKNCCNLRHQTGPDLMAWSKSAIRSSTSSMPTEMRMRSSVRPLASRTAVVQEKRCSTIKQVEAKRIQDKRLIQAYKLIFMVDPTGGSEEVKSGSWSGTQVRAQGRRSGTGFSLLCVPKTLRRRGVQLVFLREIEGDQRWGDRPSPTHAREAKDTGASAWNEKVSVDLSKACGQQALQAMGGGRKFSTRRGCRRWSKGQKT</sequence>
<organism evidence="2 3">
    <name type="scientific">Dendrobium thyrsiflorum</name>
    <name type="common">Pinecone-like raceme dendrobium</name>
    <name type="synonym">Orchid</name>
    <dbReference type="NCBI Taxonomy" id="117978"/>
    <lineage>
        <taxon>Eukaryota</taxon>
        <taxon>Viridiplantae</taxon>
        <taxon>Streptophyta</taxon>
        <taxon>Embryophyta</taxon>
        <taxon>Tracheophyta</taxon>
        <taxon>Spermatophyta</taxon>
        <taxon>Magnoliopsida</taxon>
        <taxon>Liliopsida</taxon>
        <taxon>Asparagales</taxon>
        <taxon>Orchidaceae</taxon>
        <taxon>Epidendroideae</taxon>
        <taxon>Malaxideae</taxon>
        <taxon>Dendrobiinae</taxon>
        <taxon>Dendrobium</taxon>
    </lineage>
</organism>
<gene>
    <name evidence="2" type="ORF">M5K25_024722</name>
</gene>
<keyword evidence="3" id="KW-1185">Reference proteome</keyword>
<feature type="region of interest" description="Disordered" evidence="1">
    <location>
        <begin position="1"/>
        <end position="43"/>
    </location>
</feature>
<evidence type="ECO:0000256" key="1">
    <source>
        <dbReference type="SAM" id="MobiDB-lite"/>
    </source>
</evidence>
<dbReference type="Proteomes" id="UP001552299">
    <property type="component" value="Unassembled WGS sequence"/>
</dbReference>
<name>A0ABD0U333_DENTH</name>
<evidence type="ECO:0000313" key="3">
    <source>
        <dbReference type="Proteomes" id="UP001552299"/>
    </source>
</evidence>
<reference evidence="2 3" key="1">
    <citation type="journal article" date="2024" name="Plant Biotechnol. J.">
        <title>Dendrobium thyrsiflorum genome and its molecular insights into genes involved in important horticultural traits.</title>
        <authorList>
            <person name="Chen B."/>
            <person name="Wang J.Y."/>
            <person name="Zheng P.J."/>
            <person name="Li K.L."/>
            <person name="Liang Y.M."/>
            <person name="Chen X.F."/>
            <person name="Zhang C."/>
            <person name="Zhao X."/>
            <person name="He X."/>
            <person name="Zhang G.Q."/>
            <person name="Liu Z.J."/>
            <person name="Xu Q."/>
        </authorList>
    </citation>
    <scope>NUCLEOTIDE SEQUENCE [LARGE SCALE GENOMIC DNA]</scope>
    <source>
        <strain evidence="2">GZMU011</strain>
    </source>
</reference>